<sequence>MKTRDNSGGSVQDPEEHALTGTIYGLLFLALIPLAVGLLISIFRLGLIHPVTIGIALAGLVDVRILTLPPRR</sequence>
<protein>
    <submittedName>
        <fullName evidence="2">Uncharacterized protein</fullName>
    </submittedName>
</protein>
<dbReference type="EMBL" id="MEVI01000001">
    <property type="protein sequence ID" value="OGC55680.1"/>
    <property type="molecule type" value="Genomic_DNA"/>
</dbReference>
<gene>
    <name evidence="2" type="ORF">A3A78_01395</name>
</gene>
<reference evidence="2 3" key="1">
    <citation type="journal article" date="2016" name="Nat. Commun.">
        <title>Thousands of microbial genomes shed light on interconnected biogeochemical processes in an aquifer system.</title>
        <authorList>
            <person name="Anantharaman K."/>
            <person name="Brown C.T."/>
            <person name="Hug L.A."/>
            <person name="Sharon I."/>
            <person name="Castelle C.J."/>
            <person name="Probst A.J."/>
            <person name="Thomas B.C."/>
            <person name="Singh A."/>
            <person name="Wilkins M.J."/>
            <person name="Karaoz U."/>
            <person name="Brodie E.L."/>
            <person name="Williams K.H."/>
            <person name="Hubbard S.S."/>
            <person name="Banfield J.F."/>
        </authorList>
    </citation>
    <scope>NUCLEOTIDE SEQUENCE [LARGE SCALE GENOMIC DNA]</scope>
</reference>
<proteinExistence type="predicted"/>
<evidence type="ECO:0000313" key="3">
    <source>
        <dbReference type="Proteomes" id="UP000176504"/>
    </source>
</evidence>
<keyword evidence="1" id="KW-0812">Transmembrane</keyword>
<comment type="caution">
    <text evidence="2">The sequence shown here is derived from an EMBL/GenBank/DDBJ whole genome shotgun (WGS) entry which is preliminary data.</text>
</comment>
<dbReference type="AlphaFoldDB" id="A0A1F4VFG1"/>
<evidence type="ECO:0000313" key="2">
    <source>
        <dbReference type="EMBL" id="OGC55680.1"/>
    </source>
</evidence>
<feature type="transmembrane region" description="Helical" evidence="1">
    <location>
        <begin position="21"/>
        <end position="42"/>
    </location>
</feature>
<accession>A0A1F4VFG1</accession>
<name>A0A1F4VFG1_UNCKA</name>
<keyword evidence="1" id="KW-1133">Transmembrane helix</keyword>
<keyword evidence="1" id="KW-0472">Membrane</keyword>
<dbReference type="Proteomes" id="UP000176504">
    <property type="component" value="Unassembled WGS sequence"/>
</dbReference>
<feature type="transmembrane region" description="Helical" evidence="1">
    <location>
        <begin position="48"/>
        <end position="67"/>
    </location>
</feature>
<organism evidence="2 3">
    <name type="scientific">candidate division WWE3 bacterium RIFCSPLOWO2_01_FULL_41_18</name>
    <dbReference type="NCBI Taxonomy" id="1802625"/>
    <lineage>
        <taxon>Bacteria</taxon>
        <taxon>Katanobacteria</taxon>
    </lineage>
</organism>
<evidence type="ECO:0000256" key="1">
    <source>
        <dbReference type="SAM" id="Phobius"/>
    </source>
</evidence>